<gene>
    <name evidence="1" type="ORF">N5A92_25085</name>
</gene>
<dbReference type="Proteomes" id="UP001320831">
    <property type="component" value="Unassembled WGS sequence"/>
</dbReference>
<keyword evidence="2" id="KW-1185">Reference proteome</keyword>
<organism evidence="1 2">
    <name type="scientific">Chelativorans salis</name>
    <dbReference type="NCBI Taxonomy" id="2978478"/>
    <lineage>
        <taxon>Bacteria</taxon>
        <taxon>Pseudomonadati</taxon>
        <taxon>Pseudomonadota</taxon>
        <taxon>Alphaproteobacteria</taxon>
        <taxon>Hyphomicrobiales</taxon>
        <taxon>Phyllobacteriaceae</taxon>
        <taxon>Chelativorans</taxon>
    </lineage>
</organism>
<dbReference type="RefSeq" id="WP_260907169.1">
    <property type="nucleotide sequence ID" value="NZ_JAOCZP010000012.1"/>
</dbReference>
<protein>
    <submittedName>
        <fullName evidence="1">Uncharacterized protein</fullName>
    </submittedName>
</protein>
<dbReference type="SUPFAM" id="SSF109709">
    <property type="entry name" value="KorB DNA-binding domain-like"/>
    <property type="match status" value="1"/>
</dbReference>
<proteinExistence type="predicted"/>
<reference evidence="1 2" key="1">
    <citation type="submission" date="2022-09" db="EMBL/GenBank/DDBJ databases">
        <title>Chelativorans salina sp. nov., a novel slightly halophilic bacterium isolated from a saline lake sediment enrichment.</title>
        <authorList>
            <person name="Gao L."/>
            <person name="Fang B.-Z."/>
            <person name="Li W.-J."/>
        </authorList>
    </citation>
    <scope>NUCLEOTIDE SEQUENCE [LARGE SCALE GENOMIC DNA]</scope>
    <source>
        <strain evidence="1 2">EGI FJ00035</strain>
    </source>
</reference>
<evidence type="ECO:0000313" key="1">
    <source>
        <dbReference type="EMBL" id="MCT7378292.1"/>
    </source>
</evidence>
<name>A0ABT2LUU0_9HYPH</name>
<accession>A0ABT2LUU0</accession>
<evidence type="ECO:0000313" key="2">
    <source>
        <dbReference type="Proteomes" id="UP001320831"/>
    </source>
</evidence>
<dbReference type="EMBL" id="JAOCZP010000012">
    <property type="protein sequence ID" value="MCT7378292.1"/>
    <property type="molecule type" value="Genomic_DNA"/>
</dbReference>
<sequence length="94" mass="10591">MTKSPLMRLPNVMGSGMVTVTFCLTQARTSPLLNLRHEEKINASYISRILRLTMLTPDIVEAILDGRQPLGLTLPVLLRPFPVEWEAQRRAVCC</sequence>
<comment type="caution">
    <text evidence="1">The sequence shown here is derived from an EMBL/GenBank/DDBJ whole genome shotgun (WGS) entry which is preliminary data.</text>
</comment>